<evidence type="ECO:0000313" key="3">
    <source>
        <dbReference type="EMBL" id="PYH81299.1"/>
    </source>
</evidence>
<dbReference type="OrthoDB" id="16820at2759"/>
<proteinExistence type="predicted"/>
<evidence type="ECO:0000256" key="1">
    <source>
        <dbReference type="ARBA" id="ARBA00022723"/>
    </source>
</evidence>
<dbReference type="InterPro" id="IPR051785">
    <property type="entry name" value="MMCE/EMCE_epimerase"/>
</dbReference>
<name>A0A319CB21_9EURO</name>
<dbReference type="InterPro" id="IPR004360">
    <property type="entry name" value="Glyas_Fos-R_dOase_dom"/>
</dbReference>
<keyword evidence="3" id="KW-0560">Oxidoreductase</keyword>
<dbReference type="GO" id="GO:0004493">
    <property type="term" value="F:methylmalonyl-CoA epimerase activity"/>
    <property type="evidence" value="ECO:0007669"/>
    <property type="project" value="TreeGrafter"/>
</dbReference>
<dbReference type="AlphaFoldDB" id="A0A319CB21"/>
<dbReference type="Gene3D" id="3.10.180.10">
    <property type="entry name" value="2,3-Dihydroxybiphenyl 1,2-Dioxygenase, domain 1"/>
    <property type="match status" value="1"/>
</dbReference>
<protein>
    <submittedName>
        <fullName evidence="3">Glyoxalase/Bleomycin resistance protein/Dihydroxybiphenyl dioxygenase</fullName>
    </submittedName>
</protein>
<evidence type="ECO:0000259" key="2">
    <source>
        <dbReference type="PROSITE" id="PS51819"/>
    </source>
</evidence>
<dbReference type="Pfam" id="PF00903">
    <property type="entry name" value="Glyoxalase"/>
    <property type="match status" value="1"/>
</dbReference>
<dbReference type="Proteomes" id="UP000248340">
    <property type="component" value="Unassembled WGS sequence"/>
</dbReference>
<reference evidence="3 4" key="1">
    <citation type="submission" date="2016-12" db="EMBL/GenBank/DDBJ databases">
        <title>The genomes of Aspergillus section Nigri reveals drivers in fungal speciation.</title>
        <authorList>
            <consortium name="DOE Joint Genome Institute"/>
            <person name="Vesth T.C."/>
            <person name="Nybo J."/>
            <person name="Theobald S."/>
            <person name="Brandl J."/>
            <person name="Frisvad J.C."/>
            <person name="Nielsen K.F."/>
            <person name="Lyhne E.K."/>
            <person name="Kogle M.E."/>
            <person name="Kuo A."/>
            <person name="Riley R."/>
            <person name="Clum A."/>
            <person name="Nolan M."/>
            <person name="Lipzen A."/>
            <person name="Salamov A."/>
            <person name="Henrissat B."/>
            <person name="Wiebenga A."/>
            <person name="De Vries R.P."/>
            <person name="Grigoriev I.V."/>
            <person name="Mortensen U.H."/>
            <person name="Andersen M.R."/>
            <person name="Baker S.E."/>
        </authorList>
    </citation>
    <scope>NUCLEOTIDE SEQUENCE [LARGE SCALE GENOMIC DNA]</scope>
    <source>
        <strain evidence="3 4">CBS 121591</strain>
    </source>
</reference>
<dbReference type="PANTHER" id="PTHR43048:SF6">
    <property type="entry name" value="BLR8189 PROTEIN"/>
    <property type="match status" value="1"/>
</dbReference>
<dbReference type="EMBL" id="KZ821703">
    <property type="protein sequence ID" value="PYH81299.1"/>
    <property type="molecule type" value="Genomic_DNA"/>
</dbReference>
<dbReference type="SUPFAM" id="SSF54593">
    <property type="entry name" value="Glyoxalase/Bleomycin resistance protein/Dihydroxybiphenyl dioxygenase"/>
    <property type="match status" value="1"/>
</dbReference>
<keyword evidence="3" id="KW-0223">Dioxygenase</keyword>
<dbReference type="InterPro" id="IPR029068">
    <property type="entry name" value="Glyas_Bleomycin-R_OHBP_Dase"/>
</dbReference>
<dbReference type="RefSeq" id="XP_025491499.1">
    <property type="nucleotide sequence ID" value="XM_025641661.1"/>
</dbReference>
<accession>A0A319CB21</accession>
<dbReference type="InterPro" id="IPR037523">
    <property type="entry name" value="VOC_core"/>
</dbReference>
<dbReference type="PANTHER" id="PTHR43048">
    <property type="entry name" value="METHYLMALONYL-COA EPIMERASE"/>
    <property type="match status" value="1"/>
</dbReference>
<sequence>MHPLNNTPALSSTETSGSIYEFNHVGISVPDCDAAVAWYTSVLHYRLLKPVLHVKRELLPEAFIFKIFDSKLQEFKIAWLGTGRNGGGLELFEFIEPAHRAPEQEGIDYTRCGVFHISLTVPNPDDVGQQVLEAGGTRIGHPVTMPSGDRVVYCQDPWGNTLELLSAPFEQIIQTGPPSEP</sequence>
<organism evidence="3 4">
    <name type="scientific">Aspergillus uvarum CBS 121591</name>
    <dbReference type="NCBI Taxonomy" id="1448315"/>
    <lineage>
        <taxon>Eukaryota</taxon>
        <taxon>Fungi</taxon>
        <taxon>Dikarya</taxon>
        <taxon>Ascomycota</taxon>
        <taxon>Pezizomycotina</taxon>
        <taxon>Eurotiomycetes</taxon>
        <taxon>Eurotiomycetidae</taxon>
        <taxon>Eurotiales</taxon>
        <taxon>Aspergillaceae</taxon>
        <taxon>Aspergillus</taxon>
        <taxon>Aspergillus subgen. Circumdati</taxon>
    </lineage>
</organism>
<dbReference type="GO" id="GO:0046872">
    <property type="term" value="F:metal ion binding"/>
    <property type="evidence" value="ECO:0007669"/>
    <property type="project" value="UniProtKB-KW"/>
</dbReference>
<evidence type="ECO:0000313" key="4">
    <source>
        <dbReference type="Proteomes" id="UP000248340"/>
    </source>
</evidence>
<dbReference type="PROSITE" id="PS51819">
    <property type="entry name" value="VOC"/>
    <property type="match status" value="1"/>
</dbReference>
<dbReference type="GO" id="GO:0051213">
    <property type="term" value="F:dioxygenase activity"/>
    <property type="evidence" value="ECO:0007669"/>
    <property type="project" value="UniProtKB-KW"/>
</dbReference>
<dbReference type="GeneID" id="37144403"/>
<dbReference type="STRING" id="1448315.A0A319CB21"/>
<dbReference type="VEuPathDB" id="FungiDB:BO82DRAFT_93205"/>
<gene>
    <name evidence="3" type="ORF">BO82DRAFT_93205</name>
</gene>
<dbReference type="GO" id="GO:0046491">
    <property type="term" value="P:L-methylmalonyl-CoA metabolic process"/>
    <property type="evidence" value="ECO:0007669"/>
    <property type="project" value="TreeGrafter"/>
</dbReference>
<keyword evidence="4" id="KW-1185">Reference proteome</keyword>
<feature type="domain" description="VOC" evidence="2">
    <location>
        <begin position="21"/>
        <end position="167"/>
    </location>
</feature>
<keyword evidence="1" id="KW-0479">Metal-binding</keyword>